<dbReference type="GO" id="GO:0008283">
    <property type="term" value="P:cell population proliferation"/>
    <property type="evidence" value="ECO:0007669"/>
    <property type="project" value="UniProtKB-UniRule"/>
</dbReference>
<comment type="PTM">
    <text evidence="10">Sulfation is important for activity and for the binding to a putative membrane receptor.</text>
</comment>
<feature type="chain" id="PRO_5042668414" description="Phytosulfokine" evidence="10">
    <location>
        <begin position="23"/>
        <end position="79"/>
    </location>
</feature>
<evidence type="ECO:0000256" key="10">
    <source>
        <dbReference type="RuleBase" id="RU368031"/>
    </source>
</evidence>
<dbReference type="InterPro" id="IPR009438">
    <property type="entry name" value="Phytosulfokine"/>
</dbReference>
<keyword evidence="12" id="KW-1185">Reference proteome</keyword>
<dbReference type="GO" id="GO:0005576">
    <property type="term" value="C:extracellular region"/>
    <property type="evidence" value="ECO:0007669"/>
    <property type="project" value="UniProtKB-SubCell"/>
</dbReference>
<evidence type="ECO:0000313" key="12">
    <source>
        <dbReference type="Proteomes" id="UP001327560"/>
    </source>
</evidence>
<comment type="similarity">
    <text evidence="3 10">Belongs to the phytosulfokine family.</text>
</comment>
<keyword evidence="4 10" id="KW-0217">Developmental protein</keyword>
<sequence>MMSKHAPSLLLALLLLSFLSQAARPEPADTTLEQQQVVGEAEFDQTMDGECRGEGEEDCLMRRTLNAHVDYIYTQEKKP</sequence>
<dbReference type="PANTHER" id="PTHR33285">
    <property type="entry name" value="PHYTOSULFOKINES 3"/>
    <property type="match status" value="1"/>
</dbReference>
<evidence type="ECO:0000256" key="4">
    <source>
        <dbReference type="ARBA" id="ARBA00022473"/>
    </source>
</evidence>
<name>A0AAQ3Q4P2_9LILI</name>
<organism evidence="11 12">
    <name type="scientific">Canna indica</name>
    <name type="common">Indian-shot</name>
    <dbReference type="NCBI Taxonomy" id="4628"/>
    <lineage>
        <taxon>Eukaryota</taxon>
        <taxon>Viridiplantae</taxon>
        <taxon>Streptophyta</taxon>
        <taxon>Embryophyta</taxon>
        <taxon>Tracheophyta</taxon>
        <taxon>Spermatophyta</taxon>
        <taxon>Magnoliopsida</taxon>
        <taxon>Liliopsida</taxon>
        <taxon>Zingiberales</taxon>
        <taxon>Cannaceae</taxon>
        <taxon>Canna</taxon>
    </lineage>
</organism>
<dbReference type="AlphaFoldDB" id="A0AAQ3Q4P2"/>
<evidence type="ECO:0000256" key="5">
    <source>
        <dbReference type="ARBA" id="ARBA00022525"/>
    </source>
</evidence>
<dbReference type="GO" id="GO:0008083">
    <property type="term" value="F:growth factor activity"/>
    <property type="evidence" value="ECO:0007669"/>
    <property type="project" value="UniProtKB-UniRule"/>
</dbReference>
<comment type="subcellular location">
    <subcellularLocation>
        <location evidence="2 10">Secreted</location>
    </subcellularLocation>
</comment>
<evidence type="ECO:0000256" key="8">
    <source>
        <dbReference type="ARBA" id="ARBA00022782"/>
    </source>
</evidence>
<protein>
    <recommendedName>
        <fullName evidence="10">Phytosulfokine</fullName>
    </recommendedName>
    <component>
        <recommendedName>
            <fullName evidence="10">Phytosulfokine-alpha</fullName>
            <shortName evidence="10">PSK-alpha</shortName>
            <shortName evidence="10">Phytosulfokine-a</shortName>
        </recommendedName>
    </component>
    <component>
        <recommendedName>
            <fullName evidence="10">Phytosulfokine-beta</fullName>
            <shortName evidence="10">PSK-beta</shortName>
            <shortName evidence="10">Phytosulfokine-b</shortName>
        </recommendedName>
    </component>
</protein>
<dbReference type="GO" id="GO:0030154">
    <property type="term" value="P:cell differentiation"/>
    <property type="evidence" value="ECO:0007669"/>
    <property type="project" value="UniProtKB-UniRule"/>
</dbReference>
<reference evidence="11 12" key="1">
    <citation type="submission" date="2023-10" db="EMBL/GenBank/DDBJ databases">
        <title>Chromosome-scale genome assembly provides insights into flower coloration mechanisms of Canna indica.</title>
        <authorList>
            <person name="Li C."/>
        </authorList>
    </citation>
    <scope>NUCLEOTIDE SEQUENCE [LARGE SCALE GENOMIC DNA]</scope>
    <source>
        <tissue evidence="11">Flower</tissue>
    </source>
</reference>
<keyword evidence="7 10" id="KW-0732">Signal</keyword>
<dbReference type="Pfam" id="PF06404">
    <property type="entry name" value="PSK"/>
    <property type="match status" value="1"/>
</dbReference>
<accession>A0AAQ3Q4P2</accession>
<dbReference type="PANTHER" id="PTHR33285:SF55">
    <property type="entry name" value="PHYTOSULFOKINES 3"/>
    <property type="match status" value="1"/>
</dbReference>
<keyword evidence="6 10" id="KW-0765">Sulfation</keyword>
<comment type="PTM">
    <text evidence="10">PSK-alpha is produced by endopeptidase digestion. PSK-beta is produced from PSK-alpha by exopeptidase digestion.</text>
</comment>
<evidence type="ECO:0000256" key="2">
    <source>
        <dbReference type="ARBA" id="ARBA00004613"/>
    </source>
</evidence>
<keyword evidence="8 10" id="KW-0221">Differentiation</keyword>
<keyword evidence="5 10" id="KW-0964">Secreted</keyword>
<evidence type="ECO:0000256" key="6">
    <source>
        <dbReference type="ARBA" id="ARBA00022641"/>
    </source>
</evidence>
<dbReference type="Proteomes" id="UP001327560">
    <property type="component" value="Chromosome 2"/>
</dbReference>
<gene>
    <name evidence="11" type="ORF">Cni_G07187</name>
</gene>
<comment type="function">
    <text evidence="1 10">Promotes plant cell differentiation, organogenesis and somatic embryogenesis as well as cell proliferation.</text>
</comment>
<feature type="signal peptide" evidence="10">
    <location>
        <begin position="1"/>
        <end position="22"/>
    </location>
</feature>
<evidence type="ECO:0000256" key="9">
    <source>
        <dbReference type="ARBA" id="ARBA00023030"/>
    </source>
</evidence>
<evidence type="ECO:0000313" key="11">
    <source>
        <dbReference type="EMBL" id="WOK98475.1"/>
    </source>
</evidence>
<evidence type="ECO:0000256" key="7">
    <source>
        <dbReference type="ARBA" id="ARBA00022729"/>
    </source>
</evidence>
<evidence type="ECO:0000256" key="3">
    <source>
        <dbReference type="ARBA" id="ARBA00010781"/>
    </source>
</evidence>
<keyword evidence="9 10" id="KW-0339">Growth factor</keyword>
<dbReference type="EMBL" id="CP136891">
    <property type="protein sequence ID" value="WOK98475.1"/>
    <property type="molecule type" value="Genomic_DNA"/>
</dbReference>
<evidence type="ECO:0000256" key="1">
    <source>
        <dbReference type="ARBA" id="ARBA00003158"/>
    </source>
</evidence>
<proteinExistence type="inferred from homology"/>